<dbReference type="KEGG" id="plon:Pla110_11600"/>
<protein>
    <submittedName>
        <fullName evidence="1">Uncharacterized protein</fullName>
    </submittedName>
</protein>
<proteinExistence type="predicted"/>
<accession>A0A518CJQ2</accession>
<evidence type="ECO:0000313" key="2">
    <source>
        <dbReference type="Proteomes" id="UP000317178"/>
    </source>
</evidence>
<sequence length="1337" mass="154612">MSLSADRKLKIEEVLGYLNFSSGAYVPQFAIRLNELFLECTEKNEWEAVFQELSEALTELKKTSETFAKSQQAEAVLKMGFELFIPAYREFHGDLLAHVAEEEFQEPLFLVCIFNMLLKQEGPWDETDRIISRSVEEINDYVGYRPVALLENERKMQPYRHEWQRPLPLFLKDVGCAAGSYEHLIETALEFFHQIPENILHNSYFELDKLEELSLDMRAYDSLHPVNKRTNYPFGEWDPNLVNTGGYYTRFVLRKIILDTMLFWIEETTPVIGYKEALHDASAVLCGTILMATSISGAGPGTHDSSVSLSTLMPMIARQRDAYYDAIMKQCSGDRQQRLVSVLTQTQQPFGHVRQFINLSLSRYAAQQVQHRQLAHFFAKLGMEEASRQHAEAMPAPSARFESKLQCLMTRGQLLLDQKNLEEVRTSLREAEDLIKRGIRCGALIDPWNILAFQAQFPLFQSREDALPDHRAEVLVDLTEQLFSLYTRAMSIAAAEGEDDLLEGFSVQYQQSAERWDRYATHVVEDVPAVAGATSWKAARQVSEVLQKWRTNGEVAGDIVFWRDQIEKFESARSFAIVVEQLLERKDQTAALGLLMQWLSQSEEVGIEAPPHSFHSMLLRVLRLMMDKKGTRAERWNNLSRFFDYLEINAGDFWNVPDLSEVTDFPSIDLDELENELYEGEGDFDEDDWEPDEEDELFSAAYDDMVYRDTTDDGNFSDTMDEGYGRENTEFELIARMLEPRLKFMMVLVRMWQIVAVEIADDLVRKKQAGKKEERDKLVASLEGWYKQTQHLRKGLRALLDAISEYSIESMGGDQDANIEYDIEVQSKSYLQYLLTETHLETRKAEWLLLSCLPKRKMPGDLARYEQSLIKLCRAIFVRDKPMIRQQMVILLTEMRRFQLLYVPYDAGGQPKQLREARTLQTILRFLLTQLPRLGMIQETYEVLEYALQRERIETRHTGTVITEFDQLFRLGLQGVVRCVVGSYQDWVANLKPDEQETPSRILNNYLNMIVQQFARLWMEQSSKMRLSAAERLRNPDDWELVKSFVIEYGHELFHSTQLAIGSLRTILNQGVEPLLDYLKEIEEPMQPFKLLADIENGKIERDKAVDALELIYSSIVDKYDRFIDYNTTTTQSDYGEMIYVLLSFLILESDYDRTAWNLMPERIAHRVLTDMRMSEDALLWEQQIQEKTVDVADEYVNALQELEEKYAVKLLAIEERLNQRFIKPLAVNRMLARVEQALDEGMDQQQSGSASTALINEIEAYMEDTQGAGTEAPSWLMKLETELEKALIAREADIIDPTELICVPQEVLTEAQLTDILAADWRGFPRVQKSPDEEEE</sequence>
<organism evidence="1 2">
    <name type="scientific">Polystyrenella longa</name>
    <dbReference type="NCBI Taxonomy" id="2528007"/>
    <lineage>
        <taxon>Bacteria</taxon>
        <taxon>Pseudomonadati</taxon>
        <taxon>Planctomycetota</taxon>
        <taxon>Planctomycetia</taxon>
        <taxon>Planctomycetales</taxon>
        <taxon>Planctomycetaceae</taxon>
        <taxon>Polystyrenella</taxon>
    </lineage>
</organism>
<name>A0A518CJQ2_9PLAN</name>
<gene>
    <name evidence="1" type="ORF">Pla110_11600</name>
</gene>
<dbReference type="EMBL" id="CP036281">
    <property type="protein sequence ID" value="QDU79450.1"/>
    <property type="molecule type" value="Genomic_DNA"/>
</dbReference>
<evidence type="ECO:0000313" key="1">
    <source>
        <dbReference type="EMBL" id="QDU79450.1"/>
    </source>
</evidence>
<dbReference type="Proteomes" id="UP000317178">
    <property type="component" value="Chromosome"/>
</dbReference>
<keyword evidence="2" id="KW-1185">Reference proteome</keyword>
<reference evidence="1 2" key="1">
    <citation type="submission" date="2019-02" db="EMBL/GenBank/DDBJ databases">
        <title>Deep-cultivation of Planctomycetes and their phenomic and genomic characterization uncovers novel biology.</title>
        <authorList>
            <person name="Wiegand S."/>
            <person name="Jogler M."/>
            <person name="Boedeker C."/>
            <person name="Pinto D."/>
            <person name="Vollmers J."/>
            <person name="Rivas-Marin E."/>
            <person name="Kohn T."/>
            <person name="Peeters S.H."/>
            <person name="Heuer A."/>
            <person name="Rast P."/>
            <person name="Oberbeckmann S."/>
            <person name="Bunk B."/>
            <person name="Jeske O."/>
            <person name="Meyerdierks A."/>
            <person name="Storesund J.E."/>
            <person name="Kallscheuer N."/>
            <person name="Luecker S."/>
            <person name="Lage O.M."/>
            <person name="Pohl T."/>
            <person name="Merkel B.J."/>
            <person name="Hornburger P."/>
            <person name="Mueller R.-W."/>
            <person name="Bruemmer F."/>
            <person name="Labrenz M."/>
            <person name="Spormann A.M."/>
            <person name="Op den Camp H."/>
            <person name="Overmann J."/>
            <person name="Amann R."/>
            <person name="Jetten M.S.M."/>
            <person name="Mascher T."/>
            <person name="Medema M.H."/>
            <person name="Devos D.P."/>
            <person name="Kaster A.-K."/>
            <person name="Ovreas L."/>
            <person name="Rohde M."/>
            <person name="Galperin M.Y."/>
            <person name="Jogler C."/>
        </authorList>
    </citation>
    <scope>NUCLEOTIDE SEQUENCE [LARGE SCALE GENOMIC DNA]</scope>
    <source>
        <strain evidence="1 2">Pla110</strain>
    </source>
</reference>